<feature type="transmembrane region" description="Helical" evidence="7">
    <location>
        <begin position="145"/>
        <end position="161"/>
    </location>
</feature>
<dbReference type="Proteomes" id="UP000661507">
    <property type="component" value="Unassembled WGS sequence"/>
</dbReference>
<evidence type="ECO:0000313" key="9">
    <source>
        <dbReference type="EMBL" id="GGJ37311.1"/>
    </source>
</evidence>
<gene>
    <name evidence="9" type="ORF">GCM10011320_51200</name>
</gene>
<dbReference type="GO" id="GO:0005886">
    <property type="term" value="C:plasma membrane"/>
    <property type="evidence" value="ECO:0007669"/>
    <property type="project" value="UniProtKB-SubCell"/>
</dbReference>
<dbReference type="AlphaFoldDB" id="A0A917L304"/>
<feature type="transmembrane region" description="Helical" evidence="7">
    <location>
        <begin position="455"/>
        <end position="480"/>
    </location>
</feature>
<reference evidence="9" key="1">
    <citation type="journal article" date="2014" name="Int. J. Syst. Evol. Microbiol.">
        <title>Complete genome sequence of Corynebacterium casei LMG S-19264T (=DSM 44701T), isolated from a smear-ripened cheese.</title>
        <authorList>
            <consortium name="US DOE Joint Genome Institute (JGI-PGF)"/>
            <person name="Walter F."/>
            <person name="Albersmeier A."/>
            <person name="Kalinowski J."/>
            <person name="Ruckert C."/>
        </authorList>
    </citation>
    <scope>NUCLEOTIDE SEQUENCE</scope>
    <source>
        <strain evidence="9">CGMCC 1.3617</strain>
    </source>
</reference>
<feature type="transmembrane region" description="Helical" evidence="7">
    <location>
        <begin position="517"/>
        <end position="539"/>
    </location>
</feature>
<feature type="transmembrane region" description="Helical" evidence="7">
    <location>
        <begin position="398"/>
        <end position="415"/>
    </location>
</feature>
<keyword evidence="2" id="KW-1003">Cell membrane</keyword>
<protein>
    <recommendedName>
        <fullName evidence="8">Integral membrane bound transporter domain-containing protein</fullName>
    </recommendedName>
</protein>
<comment type="caution">
    <text evidence="9">The sequence shown here is derived from an EMBL/GenBank/DDBJ whole genome shotgun (WGS) entry which is preliminary data.</text>
</comment>
<sequence>MIPSDRELLYLAAVTGMTEPSRPRAAPGDGLPRTFIFDLRLLNPAEGLRSGLAIASVLILAEWVHLPGLVWAALAAWLACLVDPGGPLRGRLVAQGVFAAAGAVITALVGLLVAALPIPVTVLLGAAGIFAFAMLRALGAGGMQLGIMLSLVLVLALRQPVTELREAAIAGAQFLAGASWAALLTALLWRIHPFQTARGAVAGCWRAMGRLTDDLRELLRTPGCGPDDWIRHAREHRRDVRLALEDARSRVLAYAAALRDAAWRLDPTWQRLGAAEQVFDALVALGDLLEQDDAPPTRVAAMRLLDALAPLLAGMAAGTAANRAVGPVPRGELMALTAAAPDCAALRPIVARLLDGLDAAAAPGADTDWRDRTAGTTAGGWRAIRAQMHRGAPILRHASRLAAAAAAAFTLTLGWPVAHDYWLTIALLMTLQPDVATTLARAAERIGGTMVGATVGAVVALLLPSAMSMAFAVLVLAVPTAAMRRVSFGIFVAGVSAVVVVLLQIDMPGQAEALHIALQRALYTLVGGGFALVCAVALWPDWAAARLDATLRIALMAYLRYARLAVAQMLGETSEAVMLEARRTVGQTSAEAEEVLQRALLEHARSRTVGLGAALGVDDWMRRAGGRIASLRLGVTLTDRVAAQAWRDWFDAAALALNGGAGELPPRPGVEAEPALAEIGRQLDLAAQGLARLREVGARL</sequence>
<feature type="transmembrane region" description="Helical" evidence="7">
    <location>
        <begin position="52"/>
        <end position="80"/>
    </location>
</feature>
<keyword evidence="5 7" id="KW-0472">Membrane</keyword>
<dbReference type="Pfam" id="PF13515">
    <property type="entry name" value="FUSC_2"/>
    <property type="match status" value="1"/>
</dbReference>
<name>A0A917L304_9PROT</name>
<evidence type="ECO:0000256" key="4">
    <source>
        <dbReference type="ARBA" id="ARBA00022989"/>
    </source>
</evidence>
<evidence type="ECO:0000259" key="8">
    <source>
        <dbReference type="Pfam" id="PF13515"/>
    </source>
</evidence>
<feature type="domain" description="Integral membrane bound transporter" evidence="8">
    <location>
        <begin position="408"/>
        <end position="534"/>
    </location>
</feature>
<evidence type="ECO:0000256" key="1">
    <source>
        <dbReference type="ARBA" id="ARBA00004651"/>
    </source>
</evidence>
<keyword evidence="4 7" id="KW-1133">Transmembrane helix</keyword>
<dbReference type="RefSeq" id="WP_188972175.1">
    <property type="nucleotide sequence ID" value="NZ_BMKW01000015.1"/>
</dbReference>
<dbReference type="InterPro" id="IPR049453">
    <property type="entry name" value="Memb_transporter_dom"/>
</dbReference>
<evidence type="ECO:0000313" key="10">
    <source>
        <dbReference type="Proteomes" id="UP000661507"/>
    </source>
</evidence>
<feature type="transmembrane region" description="Helical" evidence="7">
    <location>
        <begin position="167"/>
        <end position="189"/>
    </location>
</feature>
<accession>A0A917L304</accession>
<feature type="transmembrane region" description="Helical" evidence="7">
    <location>
        <begin position="486"/>
        <end position="505"/>
    </location>
</feature>
<dbReference type="PANTHER" id="PTHR30509:SF8">
    <property type="entry name" value="INNER MEMBRANE PROTEIN YCCS"/>
    <property type="match status" value="1"/>
</dbReference>
<evidence type="ECO:0000256" key="7">
    <source>
        <dbReference type="SAM" id="Phobius"/>
    </source>
</evidence>
<evidence type="ECO:0000256" key="5">
    <source>
        <dbReference type="ARBA" id="ARBA00023136"/>
    </source>
</evidence>
<comment type="similarity">
    <text evidence="6">Belongs to the YccS/YhfK family.</text>
</comment>
<evidence type="ECO:0000256" key="6">
    <source>
        <dbReference type="ARBA" id="ARBA00043993"/>
    </source>
</evidence>
<feature type="transmembrane region" description="Helical" evidence="7">
    <location>
        <begin position="92"/>
        <end position="114"/>
    </location>
</feature>
<comment type="subcellular location">
    <subcellularLocation>
        <location evidence="1">Cell membrane</location>
        <topology evidence="1">Multi-pass membrane protein</topology>
    </subcellularLocation>
</comment>
<keyword evidence="10" id="KW-1185">Reference proteome</keyword>
<organism evidence="9 10">
    <name type="scientific">Neoroseomonas lacus</name>
    <dbReference type="NCBI Taxonomy" id="287609"/>
    <lineage>
        <taxon>Bacteria</taxon>
        <taxon>Pseudomonadati</taxon>
        <taxon>Pseudomonadota</taxon>
        <taxon>Alphaproteobacteria</taxon>
        <taxon>Acetobacterales</taxon>
        <taxon>Acetobacteraceae</taxon>
        <taxon>Neoroseomonas</taxon>
    </lineage>
</organism>
<dbReference type="EMBL" id="BMKW01000015">
    <property type="protein sequence ID" value="GGJ37311.1"/>
    <property type="molecule type" value="Genomic_DNA"/>
</dbReference>
<dbReference type="PANTHER" id="PTHR30509">
    <property type="entry name" value="P-HYDROXYBENZOIC ACID EFFLUX PUMP SUBUNIT-RELATED"/>
    <property type="match status" value="1"/>
</dbReference>
<proteinExistence type="inferred from homology"/>
<keyword evidence="3 7" id="KW-0812">Transmembrane</keyword>
<evidence type="ECO:0000256" key="2">
    <source>
        <dbReference type="ARBA" id="ARBA00022475"/>
    </source>
</evidence>
<reference evidence="9" key="2">
    <citation type="submission" date="2020-09" db="EMBL/GenBank/DDBJ databases">
        <authorList>
            <person name="Sun Q."/>
            <person name="Zhou Y."/>
        </authorList>
    </citation>
    <scope>NUCLEOTIDE SEQUENCE</scope>
    <source>
        <strain evidence="9">CGMCC 1.3617</strain>
    </source>
</reference>
<evidence type="ECO:0000256" key="3">
    <source>
        <dbReference type="ARBA" id="ARBA00022692"/>
    </source>
</evidence>